<name>A0A562TMP0_9SPHI</name>
<keyword evidence="2" id="KW-1185">Reference proteome</keyword>
<organism evidence="1 2">
    <name type="scientific">Mucilaginibacter frigoritolerans</name>
    <dbReference type="NCBI Taxonomy" id="652788"/>
    <lineage>
        <taxon>Bacteria</taxon>
        <taxon>Pseudomonadati</taxon>
        <taxon>Bacteroidota</taxon>
        <taxon>Sphingobacteriia</taxon>
        <taxon>Sphingobacteriales</taxon>
        <taxon>Sphingobacteriaceae</taxon>
        <taxon>Mucilaginibacter</taxon>
    </lineage>
</organism>
<dbReference type="RefSeq" id="WP_144916388.1">
    <property type="nucleotide sequence ID" value="NZ_VLLI01000018.1"/>
</dbReference>
<dbReference type="Proteomes" id="UP000317010">
    <property type="component" value="Unassembled WGS sequence"/>
</dbReference>
<accession>A0A562TMP0</accession>
<evidence type="ECO:0000313" key="2">
    <source>
        <dbReference type="Proteomes" id="UP000317010"/>
    </source>
</evidence>
<comment type="caution">
    <text evidence="1">The sequence shown here is derived from an EMBL/GenBank/DDBJ whole genome shotgun (WGS) entry which is preliminary data.</text>
</comment>
<sequence>MKKFIAASLLAIYLFNIGGQLIMHQYFAYLTDRYFNQQVSKGFYNINDLTEVALPVNMPNIADWKNYENVTGQIQFGDASYNYVKMKITRHTLYLMCVPNYSATRLLNQNIINAKQTKNIPVPKKDHVPYGKLTVLGNFNFTFSQFAFYSFFKTIPLQNAQPAQQLAFRFLTIPDQPPRLSC</sequence>
<gene>
    <name evidence="1" type="ORF">JN11_04607</name>
</gene>
<evidence type="ECO:0000313" key="1">
    <source>
        <dbReference type="EMBL" id="TWI94825.1"/>
    </source>
</evidence>
<protein>
    <submittedName>
        <fullName evidence="1">Uncharacterized protein</fullName>
    </submittedName>
</protein>
<dbReference type="EMBL" id="VLLI01000018">
    <property type="protein sequence ID" value="TWI94825.1"/>
    <property type="molecule type" value="Genomic_DNA"/>
</dbReference>
<proteinExistence type="predicted"/>
<dbReference type="AlphaFoldDB" id="A0A562TMP0"/>
<reference evidence="1 2" key="1">
    <citation type="submission" date="2019-07" db="EMBL/GenBank/DDBJ databases">
        <title>Genomic Encyclopedia of Archaeal and Bacterial Type Strains, Phase II (KMG-II): from individual species to whole genera.</title>
        <authorList>
            <person name="Goeker M."/>
        </authorList>
    </citation>
    <scope>NUCLEOTIDE SEQUENCE [LARGE SCALE GENOMIC DNA]</scope>
    <source>
        <strain evidence="1 2">ATCC BAA-1854</strain>
    </source>
</reference>
<dbReference type="OrthoDB" id="950503at2"/>